<dbReference type="Proteomes" id="UP001234178">
    <property type="component" value="Unassembled WGS sequence"/>
</dbReference>
<name>A0ABQ9ZJQ7_9CRUS</name>
<evidence type="ECO:0000313" key="2">
    <source>
        <dbReference type="Proteomes" id="UP001234178"/>
    </source>
</evidence>
<dbReference type="EMBL" id="JAOYFB010000004">
    <property type="protein sequence ID" value="KAK4013155.1"/>
    <property type="molecule type" value="Genomic_DNA"/>
</dbReference>
<reference evidence="1 2" key="1">
    <citation type="journal article" date="2023" name="Nucleic Acids Res.">
        <title>The hologenome of Daphnia magna reveals possible DNA methylation and microbiome-mediated evolution of the host genome.</title>
        <authorList>
            <person name="Chaturvedi A."/>
            <person name="Li X."/>
            <person name="Dhandapani V."/>
            <person name="Marshall H."/>
            <person name="Kissane S."/>
            <person name="Cuenca-Cambronero M."/>
            <person name="Asole G."/>
            <person name="Calvet F."/>
            <person name="Ruiz-Romero M."/>
            <person name="Marangio P."/>
            <person name="Guigo R."/>
            <person name="Rago D."/>
            <person name="Mirbahai L."/>
            <person name="Eastwood N."/>
            <person name="Colbourne J.K."/>
            <person name="Zhou J."/>
            <person name="Mallon E."/>
            <person name="Orsini L."/>
        </authorList>
    </citation>
    <scope>NUCLEOTIDE SEQUENCE [LARGE SCALE GENOMIC DNA]</scope>
    <source>
        <strain evidence="1">LRV0_1</strain>
    </source>
</reference>
<proteinExistence type="predicted"/>
<protein>
    <submittedName>
        <fullName evidence="1">Uncharacterized protein</fullName>
    </submittedName>
</protein>
<sequence length="74" mass="9148">MYKFYYHVDNMTNLELNRQTDIHKSLDEVFIHHPNTDAKLIEMVKSNDENITWWKQIFFKEVIFFTYWNSLTKS</sequence>
<comment type="caution">
    <text evidence="1">The sequence shown here is derived from an EMBL/GenBank/DDBJ whole genome shotgun (WGS) entry which is preliminary data.</text>
</comment>
<organism evidence="1 2">
    <name type="scientific">Daphnia magna</name>
    <dbReference type="NCBI Taxonomy" id="35525"/>
    <lineage>
        <taxon>Eukaryota</taxon>
        <taxon>Metazoa</taxon>
        <taxon>Ecdysozoa</taxon>
        <taxon>Arthropoda</taxon>
        <taxon>Crustacea</taxon>
        <taxon>Branchiopoda</taxon>
        <taxon>Diplostraca</taxon>
        <taxon>Cladocera</taxon>
        <taxon>Anomopoda</taxon>
        <taxon>Daphniidae</taxon>
        <taxon>Daphnia</taxon>
    </lineage>
</organism>
<accession>A0ABQ9ZJQ7</accession>
<gene>
    <name evidence="1" type="ORF">OUZ56_025390</name>
</gene>
<evidence type="ECO:0000313" key="1">
    <source>
        <dbReference type="EMBL" id="KAK4013155.1"/>
    </source>
</evidence>
<keyword evidence="2" id="KW-1185">Reference proteome</keyword>